<feature type="domain" description="tRNA-guanine(15) transglycosylase-like" evidence="1">
    <location>
        <begin position="43"/>
        <end position="96"/>
    </location>
</feature>
<dbReference type="InterPro" id="IPR050852">
    <property type="entry name" value="Queuine_tRNA-ribosyltrfase"/>
</dbReference>
<dbReference type="NCBIfam" id="TIGR00449">
    <property type="entry name" value="tgt_general"/>
    <property type="match status" value="1"/>
</dbReference>
<dbReference type="InterPro" id="IPR036511">
    <property type="entry name" value="TGT-like_sf"/>
</dbReference>
<dbReference type="PANTHER" id="PTHR46064:SF1">
    <property type="entry name" value="QUEUINE TRNA-RIBOSYLTRANSFERASE ACCESSORY SUBUNIT 2"/>
    <property type="match status" value="1"/>
</dbReference>
<dbReference type="InterPro" id="IPR002616">
    <property type="entry name" value="tRNA_ribo_trans-like"/>
</dbReference>
<reference evidence="3" key="1">
    <citation type="journal article" date="2004" name="Environ. Microbiol.">
        <title>The genome of Desulfotalea psychrophila, a sulfate-reducing bacterium from permanently cold Arctic sediments.</title>
        <authorList>
            <person name="Rabus R."/>
            <person name="Ruepp A."/>
            <person name="Frickey T."/>
            <person name="Rattei T."/>
            <person name="Fartmann B."/>
            <person name="Stark M."/>
            <person name="Bauer M."/>
            <person name="Zibat A."/>
            <person name="Lombardot T."/>
            <person name="Becker I."/>
            <person name="Amann J."/>
            <person name="Gellner K."/>
            <person name="Teeling H."/>
            <person name="Leuschner W.D."/>
            <person name="Gloeckner F.-O."/>
            <person name="Lupas A.N."/>
            <person name="Amann R."/>
            <person name="Klenk H.-P."/>
        </authorList>
    </citation>
    <scope>NUCLEOTIDE SEQUENCE [LARGE SCALE GENOMIC DNA]</scope>
    <source>
        <strain evidence="3">DSM 12343 / LSv54</strain>
    </source>
</reference>
<name>Q6APT7_DESPS</name>
<gene>
    <name evidence="2" type="ordered locus">DP0908</name>
</gene>
<evidence type="ECO:0000313" key="2">
    <source>
        <dbReference type="EMBL" id="CAG35637.1"/>
    </source>
</evidence>
<keyword evidence="3" id="KW-1185">Reference proteome</keyword>
<dbReference type="eggNOG" id="COG0343">
    <property type="taxonomic scope" value="Bacteria"/>
</dbReference>
<evidence type="ECO:0000259" key="1">
    <source>
        <dbReference type="Pfam" id="PF01702"/>
    </source>
</evidence>
<dbReference type="EMBL" id="CR522870">
    <property type="protein sequence ID" value="CAG35637.1"/>
    <property type="molecule type" value="Genomic_DNA"/>
</dbReference>
<evidence type="ECO:0000313" key="3">
    <source>
        <dbReference type="Proteomes" id="UP000000602"/>
    </source>
</evidence>
<sequence>MPVMAPFFPRRVSLSSKMLAIGRIRFPLMNSVPVIPVETILVAYVRHLFQCREILSYQLNTIHNLHYYVNLMAGVREAIEKDQFAEFRRNFYSQREPEVLS</sequence>
<organism evidence="2 3">
    <name type="scientific">Desulfotalea psychrophila (strain LSv54 / DSM 12343)</name>
    <dbReference type="NCBI Taxonomy" id="177439"/>
    <lineage>
        <taxon>Bacteria</taxon>
        <taxon>Pseudomonadati</taxon>
        <taxon>Thermodesulfobacteriota</taxon>
        <taxon>Desulfobulbia</taxon>
        <taxon>Desulfobulbales</taxon>
        <taxon>Desulfocapsaceae</taxon>
        <taxon>Desulfotalea</taxon>
    </lineage>
</organism>
<dbReference type="SUPFAM" id="SSF51713">
    <property type="entry name" value="tRNA-guanine transglycosylase"/>
    <property type="match status" value="1"/>
</dbReference>
<dbReference type="Gene3D" id="3.20.20.105">
    <property type="entry name" value="Queuine tRNA-ribosyltransferase-like"/>
    <property type="match status" value="1"/>
</dbReference>
<dbReference type="GO" id="GO:0006400">
    <property type="term" value="P:tRNA modification"/>
    <property type="evidence" value="ECO:0007669"/>
    <property type="project" value="InterPro"/>
</dbReference>
<dbReference type="PANTHER" id="PTHR46064">
    <property type="entry name" value="QUEUINE TRNA-RIBOSYLTRANSFERASE ACCESSORY SUBUNIT 2"/>
    <property type="match status" value="1"/>
</dbReference>
<dbReference type="Pfam" id="PF01702">
    <property type="entry name" value="TGT"/>
    <property type="match status" value="1"/>
</dbReference>
<accession>Q6APT7</accession>
<protein>
    <recommendedName>
        <fullName evidence="1">tRNA-guanine(15) transglycosylase-like domain-containing protein</fullName>
    </recommendedName>
</protein>
<dbReference type="AlphaFoldDB" id="Q6APT7"/>
<proteinExistence type="predicted"/>
<dbReference type="KEGG" id="dps:DP0908"/>
<dbReference type="Proteomes" id="UP000000602">
    <property type="component" value="Chromosome"/>
</dbReference>
<dbReference type="STRING" id="177439.DP0908"/>
<dbReference type="HOGENOM" id="CLU_2286956_0_0_7"/>